<keyword evidence="2" id="KW-0547">Nucleotide-binding</keyword>
<dbReference type="AlphaFoldDB" id="A0A831PMW1"/>
<dbReference type="InterPro" id="IPR027417">
    <property type="entry name" value="P-loop_NTPase"/>
</dbReference>
<evidence type="ECO:0000259" key="1">
    <source>
        <dbReference type="Pfam" id="PF00005"/>
    </source>
</evidence>
<dbReference type="GO" id="GO:0016887">
    <property type="term" value="F:ATP hydrolysis activity"/>
    <property type="evidence" value="ECO:0007669"/>
    <property type="project" value="InterPro"/>
</dbReference>
<organism evidence="2">
    <name type="scientific">Methanofollis liminatans</name>
    <dbReference type="NCBI Taxonomy" id="2201"/>
    <lineage>
        <taxon>Archaea</taxon>
        <taxon>Methanobacteriati</taxon>
        <taxon>Methanobacteriota</taxon>
        <taxon>Stenosarchaea group</taxon>
        <taxon>Methanomicrobia</taxon>
        <taxon>Methanomicrobiales</taxon>
        <taxon>Methanomicrobiaceae</taxon>
        <taxon>Methanofollis</taxon>
    </lineage>
</organism>
<keyword evidence="2" id="KW-0067">ATP-binding</keyword>
<gene>
    <name evidence="2" type="ORF">ENN52_05460</name>
</gene>
<dbReference type="GO" id="GO:0019700">
    <property type="term" value="P:organic phosphonate catabolic process"/>
    <property type="evidence" value="ECO:0007669"/>
    <property type="project" value="TreeGrafter"/>
</dbReference>
<sequence length="67" mass="7138">MTALITVENLCMDFGGKRALNNINFEVAEGEIVGIIGRSGSGKTVLLHLIRGVDQPPTSGRVTYHVA</sequence>
<evidence type="ECO:0000313" key="2">
    <source>
        <dbReference type="EMBL" id="HDS63557.1"/>
    </source>
</evidence>
<dbReference type="SUPFAM" id="SSF52540">
    <property type="entry name" value="P-loop containing nucleoside triphosphate hydrolases"/>
    <property type="match status" value="1"/>
</dbReference>
<dbReference type="PANTHER" id="PTHR42764:SF2">
    <property type="entry name" value="ABC TRANSPORTER, ATP-BINDING PROTEIN"/>
    <property type="match status" value="1"/>
</dbReference>
<dbReference type="Pfam" id="PF00005">
    <property type="entry name" value="ABC_tran"/>
    <property type="match status" value="1"/>
</dbReference>
<protein>
    <submittedName>
        <fullName evidence="2">ATP-binding cassette domain-containing protein</fullName>
    </submittedName>
</protein>
<feature type="domain" description="ABC transporter" evidence="1">
    <location>
        <begin position="20"/>
        <end position="64"/>
    </location>
</feature>
<name>A0A831PMW1_9EURY</name>
<dbReference type="Gene3D" id="3.40.50.300">
    <property type="entry name" value="P-loop containing nucleotide triphosphate hydrolases"/>
    <property type="match status" value="1"/>
</dbReference>
<dbReference type="InterPro" id="IPR003439">
    <property type="entry name" value="ABC_transporter-like_ATP-bd"/>
</dbReference>
<dbReference type="EMBL" id="DSBY01000227">
    <property type="protein sequence ID" value="HDS63557.1"/>
    <property type="molecule type" value="Genomic_DNA"/>
</dbReference>
<dbReference type="Proteomes" id="UP000885648">
    <property type="component" value="Unassembled WGS sequence"/>
</dbReference>
<proteinExistence type="predicted"/>
<accession>A0A831PMW1</accession>
<feature type="non-terminal residue" evidence="2">
    <location>
        <position position="67"/>
    </location>
</feature>
<comment type="caution">
    <text evidence="2">The sequence shown here is derived from an EMBL/GenBank/DDBJ whole genome shotgun (WGS) entry which is preliminary data.</text>
</comment>
<dbReference type="PANTHER" id="PTHR42764">
    <property type="entry name" value="PHOSPHONATES UTILIZATION ATP-BINDING PROTEIN PHNK-RELATED"/>
    <property type="match status" value="1"/>
</dbReference>
<dbReference type="GO" id="GO:0005524">
    <property type="term" value="F:ATP binding"/>
    <property type="evidence" value="ECO:0007669"/>
    <property type="project" value="UniProtKB-KW"/>
</dbReference>
<reference evidence="2" key="1">
    <citation type="journal article" date="2020" name="mSystems">
        <title>Genome- and Community-Level Interaction Insights into Carbon Utilization and Element Cycling Functions of Hydrothermarchaeota in Hydrothermal Sediment.</title>
        <authorList>
            <person name="Zhou Z."/>
            <person name="Liu Y."/>
            <person name="Xu W."/>
            <person name="Pan J."/>
            <person name="Luo Z.H."/>
            <person name="Li M."/>
        </authorList>
    </citation>
    <scope>NUCLEOTIDE SEQUENCE</scope>
    <source>
        <strain evidence="2">SpSt-1183</strain>
    </source>
</reference>